<feature type="domain" description="ChsH2 C-terminal OB-fold" evidence="1">
    <location>
        <begin position="49"/>
        <end position="111"/>
    </location>
</feature>
<dbReference type="Pfam" id="PF01796">
    <property type="entry name" value="OB_ChsH2_C"/>
    <property type="match status" value="1"/>
</dbReference>
<gene>
    <name evidence="4" type="ORF">SAMN02910297_01132</name>
    <name evidence="3" type="ORF">YLM1_1627</name>
</gene>
<dbReference type="RefSeq" id="WP_067148344.1">
    <property type="nucleotide sequence ID" value="NZ_CP014265.1"/>
</dbReference>
<dbReference type="KEGG" id="mol:YLM1_1627"/>
<dbReference type="Proteomes" id="UP000183442">
    <property type="component" value="Unassembled WGS sequence"/>
</dbReference>
<dbReference type="PATRIC" id="fig|294671.3.peg.1693"/>
<dbReference type="EMBL" id="CP014265">
    <property type="protein sequence ID" value="AMK16182.1"/>
    <property type="molecule type" value="Genomic_DNA"/>
</dbReference>
<dbReference type="AlphaFoldDB" id="A0A126R298"/>
<organism evidence="3 5">
    <name type="scientific">Methanobrevibacter olleyae</name>
    <dbReference type="NCBI Taxonomy" id="294671"/>
    <lineage>
        <taxon>Archaea</taxon>
        <taxon>Methanobacteriati</taxon>
        <taxon>Methanobacteriota</taxon>
        <taxon>Methanomada group</taxon>
        <taxon>Methanobacteria</taxon>
        <taxon>Methanobacteriales</taxon>
        <taxon>Methanobacteriaceae</taxon>
        <taxon>Methanobrevibacter</taxon>
    </lineage>
</organism>
<feature type="domain" description="ChsH2 rubredoxin-like zinc ribbon" evidence="2">
    <location>
        <begin position="13"/>
        <end position="42"/>
    </location>
</feature>
<evidence type="ECO:0000313" key="3">
    <source>
        <dbReference type="EMBL" id="AMK16182.1"/>
    </source>
</evidence>
<evidence type="ECO:0000259" key="2">
    <source>
        <dbReference type="Pfam" id="PF12172"/>
    </source>
</evidence>
<evidence type="ECO:0008006" key="7">
    <source>
        <dbReference type="Google" id="ProtNLM"/>
    </source>
</evidence>
<reference evidence="3 5" key="1">
    <citation type="journal article" date="2016" name="Genome Announc.">
        <title>Draft Genome Sequence of the Rumen Methanogen Methanobrevibacter olleyae YLM1.</title>
        <authorList>
            <person name="Kelly W.J."/>
            <person name="Li D."/>
            <person name="Lambie S.C."/>
            <person name="Cox F."/>
            <person name="Attwood G.T."/>
            <person name="Altermann E."/>
            <person name="Leahy S.C."/>
        </authorList>
    </citation>
    <scope>NUCLEOTIDE SEQUENCE [LARGE SCALE GENOMIC DNA]</scope>
    <source>
        <strain evidence="3 5">YLM1</strain>
    </source>
</reference>
<dbReference type="PANTHER" id="PTHR34075:SF5">
    <property type="entry name" value="BLR3430 PROTEIN"/>
    <property type="match status" value="1"/>
</dbReference>
<dbReference type="GeneID" id="28489940"/>
<dbReference type="InterPro" id="IPR052513">
    <property type="entry name" value="Thioester_dehydratase-like"/>
</dbReference>
<reference evidence="4" key="3">
    <citation type="submission" date="2016-10" db="EMBL/GenBank/DDBJ databases">
        <authorList>
            <person name="de Groot N.N."/>
        </authorList>
    </citation>
    <scope>NUCLEOTIDE SEQUENCE [LARGE SCALE GENOMIC DNA]</scope>
    <source>
        <strain evidence="4">DSM 16632</strain>
    </source>
</reference>
<dbReference type="OrthoDB" id="9573at2157"/>
<protein>
    <recommendedName>
        <fullName evidence="7">Transcriptional regulator</fullName>
    </recommendedName>
</protein>
<keyword evidence="5" id="KW-1185">Reference proteome</keyword>
<proteinExistence type="predicted"/>
<dbReference type="Gene3D" id="6.10.30.10">
    <property type="match status" value="1"/>
</dbReference>
<evidence type="ECO:0000259" key="1">
    <source>
        <dbReference type="Pfam" id="PF01796"/>
    </source>
</evidence>
<evidence type="ECO:0000313" key="4">
    <source>
        <dbReference type="EMBL" id="SFL52709.1"/>
    </source>
</evidence>
<name>A0A126R298_METOL</name>
<dbReference type="SUPFAM" id="SSF50249">
    <property type="entry name" value="Nucleic acid-binding proteins"/>
    <property type="match status" value="1"/>
</dbReference>
<evidence type="ECO:0000313" key="5">
    <source>
        <dbReference type="Proteomes" id="UP000066376"/>
    </source>
</evidence>
<sequence length="132" mass="14995">MSDIVRTWRHIQQRYNLVGSKCTTCGQIFFPQRVICPDCRRKGNIEDIQFSGKGKIFTYSVIRTPTSDFKKIAPYAVAIIELEEGAKITAQIVDADVDDIQIGDPVEMVFRKIREDGSDGVISYGFKFKILK</sequence>
<dbReference type="InterPro" id="IPR002878">
    <property type="entry name" value="ChsH2_C"/>
</dbReference>
<dbReference type="STRING" id="294671.YLM1_1627"/>
<evidence type="ECO:0000313" key="6">
    <source>
        <dbReference type="Proteomes" id="UP000183442"/>
    </source>
</evidence>
<dbReference type="Proteomes" id="UP000066376">
    <property type="component" value="Chromosome"/>
</dbReference>
<dbReference type="Pfam" id="PF12172">
    <property type="entry name" value="zf-ChsH2"/>
    <property type="match status" value="1"/>
</dbReference>
<dbReference type="EMBL" id="FOTL01000017">
    <property type="protein sequence ID" value="SFL52709.1"/>
    <property type="molecule type" value="Genomic_DNA"/>
</dbReference>
<reference evidence="6" key="4">
    <citation type="submission" date="2016-10" db="EMBL/GenBank/DDBJ databases">
        <authorList>
            <person name="Varghese N."/>
        </authorList>
    </citation>
    <scope>NUCLEOTIDE SEQUENCE [LARGE SCALE GENOMIC DNA]</scope>
    <source>
        <strain evidence="6">DSM 16632</strain>
    </source>
</reference>
<dbReference type="PANTHER" id="PTHR34075">
    <property type="entry name" value="BLR3430 PROTEIN"/>
    <property type="match status" value="1"/>
</dbReference>
<dbReference type="InterPro" id="IPR022002">
    <property type="entry name" value="ChsH2_Znr"/>
</dbReference>
<reference evidence="5" key="2">
    <citation type="submission" date="2016-02" db="EMBL/GenBank/DDBJ databases">
        <title>The draft genome sequence of the rumen methanogen Methanobrevibacter olleyae YLM1.</title>
        <authorList>
            <consortium name="New Zealand Agricultural Greenhouse Gas Research Centre/Pastoral Greenhouse Gas Research Consortium"/>
            <person name="Kelly W.J."/>
            <person name="Li D."/>
            <person name="Lambie S.C."/>
            <person name="Attwood G.T."/>
            <person name="Altermann E."/>
            <person name="Leahy S.C."/>
        </authorList>
    </citation>
    <scope>NUCLEOTIDE SEQUENCE [LARGE SCALE GENOMIC DNA]</scope>
    <source>
        <strain evidence="5">YLM1</strain>
    </source>
</reference>
<dbReference type="InterPro" id="IPR012340">
    <property type="entry name" value="NA-bd_OB-fold"/>
</dbReference>
<accession>A0A126R298</accession>